<dbReference type="EMBL" id="AP026867">
    <property type="protein sequence ID" value="BDS11348.1"/>
    <property type="molecule type" value="Genomic_DNA"/>
</dbReference>
<dbReference type="Proteomes" id="UP001060919">
    <property type="component" value="Chromosome"/>
</dbReference>
<evidence type="ECO:0000313" key="2">
    <source>
        <dbReference type="Proteomes" id="UP001060919"/>
    </source>
</evidence>
<name>A0A915YDZ2_9BACT</name>
<gene>
    <name evidence="1" type="ORF">AsAng_0020600</name>
</gene>
<protein>
    <submittedName>
        <fullName evidence="1">Uncharacterized protein</fullName>
    </submittedName>
</protein>
<organism evidence="1 2">
    <name type="scientific">Aureispira anguillae</name>
    <dbReference type="NCBI Taxonomy" id="2864201"/>
    <lineage>
        <taxon>Bacteria</taxon>
        <taxon>Pseudomonadati</taxon>
        <taxon>Bacteroidota</taxon>
        <taxon>Saprospiria</taxon>
        <taxon>Saprospirales</taxon>
        <taxon>Saprospiraceae</taxon>
        <taxon>Aureispira</taxon>
    </lineage>
</organism>
<keyword evidence="2" id="KW-1185">Reference proteome</keyword>
<evidence type="ECO:0000313" key="1">
    <source>
        <dbReference type="EMBL" id="BDS11348.1"/>
    </source>
</evidence>
<proteinExistence type="predicted"/>
<dbReference type="AlphaFoldDB" id="A0A915YDZ2"/>
<dbReference type="KEGG" id="aup:AsAng_0020600"/>
<reference evidence="1" key="1">
    <citation type="submission" date="2022-09" db="EMBL/GenBank/DDBJ databases">
        <title>Aureispira anguillicida sp. nov., isolated from Leptocephalus of Japanese eel Anguilla japonica.</title>
        <authorList>
            <person name="Yuasa K."/>
            <person name="Mekata T."/>
            <person name="Ikunari K."/>
        </authorList>
    </citation>
    <scope>NUCLEOTIDE SEQUENCE</scope>
    <source>
        <strain evidence="1">EL160426</strain>
    </source>
</reference>
<sequence>MLEILFRFMGGDGANKTPKNSLNSFFSNAYTTILGLAI</sequence>
<accession>A0A915YDZ2</accession>